<organism evidence="1">
    <name type="scientific">Faxonius propinquus nudivirus</name>
    <dbReference type="NCBI Taxonomy" id="3139431"/>
    <lineage>
        <taxon>Viruses</taxon>
        <taxon>Viruses incertae sedis</taxon>
        <taxon>Naldaviricetes</taxon>
        <taxon>Lefavirales</taxon>
        <taxon>Nudiviridae</taxon>
    </lineage>
</organism>
<proteinExistence type="predicted"/>
<reference evidence="1" key="1">
    <citation type="submission" date="2024-06" db="EMBL/GenBank/DDBJ databases">
        <title>North American crayfish harbour diverse members of the Nudiviridae.</title>
        <authorList>
            <person name="Stratton C."/>
            <person name="Bojko J."/>
        </authorList>
    </citation>
    <scope>NUCLEOTIDE SEQUENCE</scope>
    <source>
        <strain evidence="1">142H</strain>
    </source>
</reference>
<gene>
    <name evidence="1" type="ORF">FpNV_112</name>
</gene>
<protein>
    <submittedName>
        <fullName evidence="1">Uncharacterized protein</fullName>
    </submittedName>
</protein>
<name>A0AAU8GBQ4_9VIRU</name>
<accession>A0AAU8GBQ4</accession>
<sequence length="294" mass="34821">MFLYNLINNLLNYFTAQINKKKNINIWIMENIEFNANELYIKNVIATNKKMQYDIDDGLQMHHIISDKDKTMLENLKTMYMEIANTEHIYTPNCCVLKKNFVDISNENELTVKQKKEVSEDVGKDTITQIANFLKVETQTIERNNYTLYCTDANSMLTAINMFLKKNDCLYLSKFKKFTIRFSEYLENKAESKIVFQQTKFKYPGYAINKKASLESIVSNLNEKVVCENVQDFNKTKIYCIYITNDMRLCYDLINKQFKFEIENIEYYDENEISDIVDVVFKYLLPQTFITKDS</sequence>
<dbReference type="EMBL" id="PP955094">
    <property type="protein sequence ID" value="XCH39357.1"/>
    <property type="molecule type" value="Genomic_DNA"/>
</dbReference>
<evidence type="ECO:0000313" key="1">
    <source>
        <dbReference type="EMBL" id="XCH39357.1"/>
    </source>
</evidence>